<dbReference type="SUPFAM" id="SSF49344">
    <property type="entry name" value="CBD9-like"/>
    <property type="match status" value="1"/>
</dbReference>
<dbReference type="InterPro" id="IPR015920">
    <property type="entry name" value="Cellobiose_DH-like_cyt"/>
</dbReference>
<dbReference type="GO" id="GO:0005975">
    <property type="term" value="P:carbohydrate metabolic process"/>
    <property type="evidence" value="ECO:0007669"/>
    <property type="project" value="InterPro"/>
</dbReference>
<dbReference type="Proteomes" id="UP000521943">
    <property type="component" value="Unassembled WGS sequence"/>
</dbReference>
<dbReference type="PANTHER" id="PTHR47797:SF5">
    <property type="entry name" value="CELLOBIOSE DEHYDROGENASE CYTOCHROME DOMAIN-CONTAINING PROTEIN"/>
    <property type="match status" value="1"/>
</dbReference>
<evidence type="ECO:0000256" key="2">
    <source>
        <dbReference type="SAM" id="MobiDB-lite"/>
    </source>
</evidence>
<dbReference type="SMART" id="SM00236">
    <property type="entry name" value="fCBD"/>
    <property type="match status" value="1"/>
</dbReference>
<dbReference type="AlphaFoldDB" id="A0A8H6HF99"/>
<evidence type="ECO:0000256" key="1">
    <source>
        <dbReference type="ARBA" id="ARBA00022729"/>
    </source>
</evidence>
<dbReference type="SUPFAM" id="SSF57180">
    <property type="entry name" value="Cellulose-binding domain"/>
    <property type="match status" value="1"/>
</dbReference>
<dbReference type="Gene3D" id="2.120.10.30">
    <property type="entry name" value="TolB, C-terminal domain"/>
    <property type="match status" value="1"/>
</dbReference>
<dbReference type="OrthoDB" id="507128at2759"/>
<feature type="signal peptide" evidence="3">
    <location>
        <begin position="1"/>
        <end position="21"/>
    </location>
</feature>
<accession>A0A8H6HF99</accession>
<dbReference type="InterPro" id="IPR011041">
    <property type="entry name" value="Quinoprot_gluc/sorb_DH_b-prop"/>
</dbReference>
<dbReference type="Pfam" id="PF16010">
    <property type="entry name" value="CDH-cyt"/>
    <property type="match status" value="1"/>
</dbReference>
<dbReference type="EMBL" id="JACGCI010000097">
    <property type="protein sequence ID" value="KAF6745959.1"/>
    <property type="molecule type" value="Genomic_DNA"/>
</dbReference>
<dbReference type="InterPro" id="IPR011042">
    <property type="entry name" value="6-blade_b-propeller_TolB-like"/>
</dbReference>
<dbReference type="PROSITE" id="PS00562">
    <property type="entry name" value="CBM1_1"/>
    <property type="match status" value="1"/>
</dbReference>
<dbReference type="PROSITE" id="PS51164">
    <property type="entry name" value="CBM1_2"/>
    <property type="match status" value="1"/>
</dbReference>
<dbReference type="CDD" id="cd09630">
    <property type="entry name" value="CDH_like_cytochrome"/>
    <property type="match status" value="1"/>
</dbReference>
<dbReference type="Gene3D" id="2.60.40.1210">
    <property type="entry name" value="Cellobiose dehydrogenase, cytochrome domain"/>
    <property type="match status" value="1"/>
</dbReference>
<feature type="chain" id="PRO_5034998819" description="CBM1 domain-containing protein" evidence="3">
    <location>
        <begin position="22"/>
        <end position="724"/>
    </location>
</feature>
<dbReference type="PANTHER" id="PTHR47797">
    <property type="entry name" value="DEHYDROGENASE, PUTATIVE (AFU_ORTHOLOGUE AFUA_8G05805)-RELATED"/>
    <property type="match status" value="1"/>
</dbReference>
<dbReference type="SUPFAM" id="SSF50952">
    <property type="entry name" value="Soluble quinoprotein glucose dehydrogenase"/>
    <property type="match status" value="1"/>
</dbReference>
<reference evidence="5 6" key="1">
    <citation type="submission" date="2020-07" db="EMBL/GenBank/DDBJ databases">
        <title>Comparative genomics of pyrophilous fungi reveals a link between fire events and developmental genes.</title>
        <authorList>
            <consortium name="DOE Joint Genome Institute"/>
            <person name="Steindorff A.S."/>
            <person name="Carver A."/>
            <person name="Calhoun S."/>
            <person name="Stillman K."/>
            <person name="Liu H."/>
            <person name="Lipzen A."/>
            <person name="Pangilinan J."/>
            <person name="Labutti K."/>
            <person name="Bruns T.D."/>
            <person name="Grigoriev I.V."/>
        </authorList>
    </citation>
    <scope>NUCLEOTIDE SEQUENCE [LARGE SCALE GENOMIC DNA]</scope>
    <source>
        <strain evidence="5 6">CBS 144469</strain>
    </source>
</reference>
<dbReference type="Pfam" id="PF22807">
    <property type="entry name" value="TrAA12"/>
    <property type="match status" value="1"/>
</dbReference>
<sequence length="724" mass="77706">MLRSLLGVALVSLSSALLAQGQGTSEWCDEGKTGLCFQRYYDENVRTGWGYMFPEADPSGGVSNEFIGIFTAPATTGWIGNSLGGGMTQGPLILAWINDFQAMISVRRAIQYGPPSVMSGGPTVTVLGGSGVTSDGLEQRIIFRCQNCTTWEGGSESINLDGWGPLGFATHGAIKPLQPSTTDSPVYQHTYAGIHVLDAPAAKTAQYWDNLKKLQDLPQLPPPATPTTTPVPEPTNTLPACPGVAAPVYGLNVADGWKATPVLGRLQRPRSIITDNQGHLLVLEAGVGVTAHTLGDDGCVTRSVVLIDDTTLNHGLDLTPKGDKLIASSPDIAWSWEYNATALTAYNRKTLVYGMNNPGHVSRTVWVSRKYPDYLLVSVGSGANIDLPSFERGSGRAQIRVFDMRALPPSGIPYTSGAVMGYGIRNDVGITEDRNGTIHSVENSVDNAYREVEGSQIDIHNNNPAEKVYRLGDPRNPTGLFGGYPYCYTVWEGEAFTDASKVPGDWFVQAPNATLNDEWCNENAIKPTVLLPPHTAPLDMKFGPRQRDSDLYVTLHGSWNRNPPQGYKVVVVPGKYSSSGDWSPSVGLSATKTSFTDLLSNRNETDCQNGCFRPVGLTFTHNGDWLYISSDGSGEVFLLKRAADPTQTTTTTTGTTTTTTTSGPTPTTPSGPQQTPWGQCGGQGYTGPTACPAGFTCKYNNLFFSQCVSGEWKGKKGKVVKGEH</sequence>
<evidence type="ECO:0000256" key="3">
    <source>
        <dbReference type="SAM" id="SignalP"/>
    </source>
</evidence>
<evidence type="ECO:0000259" key="4">
    <source>
        <dbReference type="PROSITE" id="PS51164"/>
    </source>
</evidence>
<feature type="domain" description="CBM1" evidence="4">
    <location>
        <begin position="672"/>
        <end position="708"/>
    </location>
</feature>
<name>A0A8H6HF99_9AGAR</name>
<dbReference type="InterPro" id="IPR035971">
    <property type="entry name" value="CBD_sf"/>
</dbReference>
<organism evidence="5 6">
    <name type="scientific">Ephemerocybe angulata</name>
    <dbReference type="NCBI Taxonomy" id="980116"/>
    <lineage>
        <taxon>Eukaryota</taxon>
        <taxon>Fungi</taxon>
        <taxon>Dikarya</taxon>
        <taxon>Basidiomycota</taxon>
        <taxon>Agaricomycotina</taxon>
        <taxon>Agaricomycetes</taxon>
        <taxon>Agaricomycetidae</taxon>
        <taxon>Agaricales</taxon>
        <taxon>Agaricineae</taxon>
        <taxon>Psathyrellaceae</taxon>
        <taxon>Ephemerocybe</taxon>
    </lineage>
</organism>
<feature type="region of interest" description="Disordered" evidence="2">
    <location>
        <begin position="645"/>
        <end position="681"/>
    </location>
</feature>
<keyword evidence="1 3" id="KW-0732">Signal</keyword>
<comment type="caution">
    <text evidence="5">The sequence shown here is derived from an EMBL/GenBank/DDBJ whole genome shotgun (WGS) entry which is preliminary data.</text>
</comment>
<dbReference type="InterPro" id="IPR054539">
    <property type="entry name" value="Beta-prop_PDH"/>
</dbReference>
<gene>
    <name evidence="5" type="ORF">DFP72DRAFT_639681</name>
</gene>
<evidence type="ECO:0000313" key="5">
    <source>
        <dbReference type="EMBL" id="KAF6745959.1"/>
    </source>
</evidence>
<dbReference type="InterPro" id="IPR000254">
    <property type="entry name" value="CBD"/>
</dbReference>
<dbReference type="GO" id="GO:0030248">
    <property type="term" value="F:cellulose binding"/>
    <property type="evidence" value="ECO:0007669"/>
    <property type="project" value="InterPro"/>
</dbReference>
<proteinExistence type="predicted"/>
<feature type="compositionally biased region" description="Low complexity" evidence="2">
    <location>
        <begin position="645"/>
        <end position="676"/>
    </location>
</feature>
<keyword evidence="6" id="KW-1185">Reference proteome</keyword>
<dbReference type="Pfam" id="PF00734">
    <property type="entry name" value="CBM_1"/>
    <property type="match status" value="1"/>
</dbReference>
<protein>
    <recommendedName>
        <fullName evidence="4">CBM1 domain-containing protein</fullName>
    </recommendedName>
</protein>
<dbReference type="GO" id="GO:0005576">
    <property type="term" value="C:extracellular region"/>
    <property type="evidence" value="ECO:0007669"/>
    <property type="project" value="InterPro"/>
</dbReference>
<evidence type="ECO:0000313" key="6">
    <source>
        <dbReference type="Proteomes" id="UP000521943"/>
    </source>
</evidence>